<reference evidence="2" key="1">
    <citation type="submission" date="2023-06" db="EMBL/GenBank/DDBJ databases">
        <title>Phylogenetic Diversity of Rhizobium strains.</title>
        <authorList>
            <person name="Moura F.T."/>
            <person name="Helene L.C.F."/>
            <person name="Hungria M."/>
        </authorList>
    </citation>
    <scope>NUCLEOTIDE SEQUENCE</scope>
    <source>
        <strain evidence="2">CCGE524</strain>
    </source>
</reference>
<gene>
    <name evidence="2" type="ORF">PY650_30925</name>
</gene>
<protein>
    <submittedName>
        <fullName evidence="2">DUF6232 family protein</fullName>
    </submittedName>
</protein>
<proteinExistence type="predicted"/>
<dbReference type="Pfam" id="PF19744">
    <property type="entry name" value="DUF6232"/>
    <property type="match status" value="1"/>
</dbReference>
<dbReference type="RefSeq" id="WP_285883658.1">
    <property type="nucleotide sequence ID" value="NZ_JARFYN010000064.1"/>
</dbReference>
<feature type="transmembrane region" description="Helical" evidence="1">
    <location>
        <begin position="79"/>
        <end position="112"/>
    </location>
</feature>
<accession>A0ABT7KPT1</accession>
<evidence type="ECO:0000313" key="3">
    <source>
        <dbReference type="Proteomes" id="UP001172630"/>
    </source>
</evidence>
<keyword evidence="1" id="KW-0472">Membrane</keyword>
<evidence type="ECO:0000256" key="1">
    <source>
        <dbReference type="SAM" id="Phobius"/>
    </source>
</evidence>
<keyword evidence="1" id="KW-1133">Transmembrane helix</keyword>
<dbReference type="Proteomes" id="UP001172630">
    <property type="component" value="Unassembled WGS sequence"/>
</dbReference>
<keyword evidence="3" id="KW-1185">Reference proteome</keyword>
<comment type="caution">
    <text evidence="2">The sequence shown here is derived from an EMBL/GenBank/DDBJ whole genome shotgun (WGS) entry which is preliminary data.</text>
</comment>
<dbReference type="EMBL" id="JARFYN010000064">
    <property type="protein sequence ID" value="MDL2409953.1"/>
    <property type="molecule type" value="Genomic_DNA"/>
</dbReference>
<keyword evidence="1" id="KW-0812">Transmembrane</keyword>
<evidence type="ECO:0000313" key="2">
    <source>
        <dbReference type="EMBL" id="MDL2409953.1"/>
    </source>
</evidence>
<sequence length="154" mass="16900">MLTDEEKRRIEAEEQYRASVRANLATQAVAVQSEPQISDSVPIYKNNDVMITKTLVKIGNQSYPTNSIGSVSVRNSNVGAVLVLLIFSVIACISAKSSLPVLLVILFGIIFIRQFLRAELIVTSNSRDYVALKGSKKSMMVVKQAIEEAVARRG</sequence>
<organism evidence="2 3">
    <name type="scientific">Rhizobium calliandrae</name>
    <dbReference type="NCBI Taxonomy" id="1312182"/>
    <lineage>
        <taxon>Bacteria</taxon>
        <taxon>Pseudomonadati</taxon>
        <taxon>Pseudomonadota</taxon>
        <taxon>Alphaproteobacteria</taxon>
        <taxon>Hyphomicrobiales</taxon>
        <taxon>Rhizobiaceae</taxon>
        <taxon>Rhizobium/Agrobacterium group</taxon>
        <taxon>Rhizobium</taxon>
    </lineage>
</organism>
<name>A0ABT7KPT1_9HYPH</name>
<dbReference type="InterPro" id="IPR045629">
    <property type="entry name" value="DUF6232"/>
</dbReference>